<gene>
    <name evidence="1" type="ORF">PLEPLA_LOCUS7355</name>
</gene>
<organism evidence="1 2">
    <name type="scientific">Pleuronectes platessa</name>
    <name type="common">European plaice</name>
    <dbReference type="NCBI Taxonomy" id="8262"/>
    <lineage>
        <taxon>Eukaryota</taxon>
        <taxon>Metazoa</taxon>
        <taxon>Chordata</taxon>
        <taxon>Craniata</taxon>
        <taxon>Vertebrata</taxon>
        <taxon>Euteleostomi</taxon>
        <taxon>Actinopterygii</taxon>
        <taxon>Neopterygii</taxon>
        <taxon>Teleostei</taxon>
        <taxon>Neoteleostei</taxon>
        <taxon>Acanthomorphata</taxon>
        <taxon>Carangaria</taxon>
        <taxon>Pleuronectiformes</taxon>
        <taxon>Pleuronectoidei</taxon>
        <taxon>Pleuronectidae</taxon>
        <taxon>Pleuronectes</taxon>
    </lineage>
</organism>
<reference evidence="1" key="1">
    <citation type="submission" date="2020-03" db="EMBL/GenBank/DDBJ databases">
        <authorList>
            <person name="Weist P."/>
        </authorList>
    </citation>
    <scope>NUCLEOTIDE SEQUENCE</scope>
</reference>
<name>A0A9N7YCQ7_PLEPL</name>
<protein>
    <submittedName>
        <fullName evidence="1">Uncharacterized protein</fullName>
    </submittedName>
</protein>
<dbReference type="Proteomes" id="UP001153269">
    <property type="component" value="Unassembled WGS sequence"/>
</dbReference>
<comment type="caution">
    <text evidence="1">The sequence shown here is derived from an EMBL/GenBank/DDBJ whole genome shotgun (WGS) entry which is preliminary data.</text>
</comment>
<proteinExistence type="predicted"/>
<sequence length="86" mass="9359">MENNARQRRRARQSIGWCTRHSPLLSSGVTALGSDRNRFHWRSARVSTLVSSVPSASGSLTSVPGAVSPRRNSVAAFCCSGLRFKL</sequence>
<dbReference type="EMBL" id="CADEAL010000394">
    <property type="protein sequence ID" value="CAB1419524.1"/>
    <property type="molecule type" value="Genomic_DNA"/>
</dbReference>
<keyword evidence="2" id="KW-1185">Reference proteome</keyword>
<evidence type="ECO:0000313" key="2">
    <source>
        <dbReference type="Proteomes" id="UP001153269"/>
    </source>
</evidence>
<accession>A0A9N7YCQ7</accession>
<evidence type="ECO:0000313" key="1">
    <source>
        <dbReference type="EMBL" id="CAB1419524.1"/>
    </source>
</evidence>
<dbReference type="AlphaFoldDB" id="A0A9N7YCQ7"/>